<protein>
    <submittedName>
        <fullName evidence="4">Uncharacterized protein</fullName>
    </submittedName>
</protein>
<keyword evidence="2" id="KW-1133">Transmembrane helix</keyword>
<reference evidence="4 5" key="1">
    <citation type="submission" date="2017-06" db="EMBL/GenBank/DDBJ databases">
        <title>A platform for efficient transgenesis in Macrostomum lignano, a flatworm model organism for stem cell research.</title>
        <authorList>
            <person name="Berezikov E."/>
        </authorList>
    </citation>
    <scope>NUCLEOTIDE SEQUENCE [LARGE SCALE GENOMIC DNA]</scope>
    <source>
        <strain evidence="4">DV1</strain>
        <tissue evidence="4">Whole organism</tissue>
    </source>
</reference>
<keyword evidence="5" id="KW-1185">Reference proteome</keyword>
<comment type="caution">
    <text evidence="4">The sequence shown here is derived from an EMBL/GenBank/DDBJ whole genome shotgun (WGS) entry which is preliminary data.</text>
</comment>
<evidence type="ECO:0000313" key="5">
    <source>
        <dbReference type="Proteomes" id="UP000215902"/>
    </source>
</evidence>
<keyword evidence="2" id="KW-0812">Transmembrane</keyword>
<name>A0A267DZX2_9PLAT</name>
<organism evidence="4 5">
    <name type="scientific">Macrostomum lignano</name>
    <dbReference type="NCBI Taxonomy" id="282301"/>
    <lineage>
        <taxon>Eukaryota</taxon>
        <taxon>Metazoa</taxon>
        <taxon>Spiralia</taxon>
        <taxon>Lophotrochozoa</taxon>
        <taxon>Platyhelminthes</taxon>
        <taxon>Rhabditophora</taxon>
        <taxon>Macrostomorpha</taxon>
        <taxon>Macrostomida</taxon>
        <taxon>Macrostomidae</taxon>
        <taxon>Macrostomum</taxon>
    </lineage>
</organism>
<proteinExistence type="predicted"/>
<feature type="signal peptide" evidence="3">
    <location>
        <begin position="1"/>
        <end position="23"/>
    </location>
</feature>
<feature type="transmembrane region" description="Helical" evidence="2">
    <location>
        <begin position="115"/>
        <end position="137"/>
    </location>
</feature>
<accession>A0A267DZX2</accession>
<feature type="chain" id="PRO_5012244267" evidence="3">
    <location>
        <begin position="24"/>
        <end position="177"/>
    </location>
</feature>
<feature type="non-terminal residue" evidence="4">
    <location>
        <position position="1"/>
    </location>
</feature>
<keyword evidence="3" id="KW-0732">Signal</keyword>
<keyword evidence="2" id="KW-0472">Membrane</keyword>
<dbReference type="EMBL" id="NIVC01002960">
    <property type="protein sequence ID" value="PAA54149.1"/>
    <property type="molecule type" value="Genomic_DNA"/>
</dbReference>
<evidence type="ECO:0000256" key="3">
    <source>
        <dbReference type="SAM" id="SignalP"/>
    </source>
</evidence>
<dbReference type="Proteomes" id="UP000215902">
    <property type="component" value="Unassembled WGS sequence"/>
</dbReference>
<feature type="transmembrane region" description="Helical" evidence="2">
    <location>
        <begin position="73"/>
        <end position="95"/>
    </location>
</feature>
<sequence length="177" mass="18876">RLPVQPRLLAGIVMEAALELALAAVSGVGLADPVAVSALYTASTVVDATAAALTMVAAYELMDSFERDAAMPLIFGIMLTVWGLANLASRCIVTICRRLPPDNPILQPSAGKPPLLFVYHSLLLALLLLSLAFWRLFALRLARSLQVIYEDEVPEASAGPVNDSDGENRPLLDPAIN</sequence>
<feature type="transmembrane region" description="Helical" evidence="2">
    <location>
        <begin position="39"/>
        <end position="61"/>
    </location>
</feature>
<gene>
    <name evidence="4" type="ORF">BOX15_Mlig007319g1</name>
</gene>
<dbReference type="AlphaFoldDB" id="A0A267DZX2"/>
<feature type="region of interest" description="Disordered" evidence="1">
    <location>
        <begin position="156"/>
        <end position="177"/>
    </location>
</feature>
<evidence type="ECO:0000256" key="2">
    <source>
        <dbReference type="SAM" id="Phobius"/>
    </source>
</evidence>
<evidence type="ECO:0000256" key="1">
    <source>
        <dbReference type="SAM" id="MobiDB-lite"/>
    </source>
</evidence>
<evidence type="ECO:0000313" key="4">
    <source>
        <dbReference type="EMBL" id="PAA54149.1"/>
    </source>
</evidence>